<dbReference type="InterPro" id="IPR050109">
    <property type="entry name" value="HTH-type_TetR-like_transc_reg"/>
</dbReference>
<dbReference type="PANTHER" id="PTHR30328:SF54">
    <property type="entry name" value="HTH-TYPE TRANSCRIPTIONAL REPRESSOR SCO4008"/>
    <property type="match status" value="1"/>
</dbReference>
<dbReference type="InterPro" id="IPR001647">
    <property type="entry name" value="HTH_TetR"/>
</dbReference>
<evidence type="ECO:0000256" key="2">
    <source>
        <dbReference type="PROSITE-ProRule" id="PRU00335"/>
    </source>
</evidence>
<keyword evidence="1 2" id="KW-0238">DNA-binding</keyword>
<evidence type="ECO:0000313" key="5">
    <source>
        <dbReference type="Proteomes" id="UP000758168"/>
    </source>
</evidence>
<dbReference type="SUPFAM" id="SSF48498">
    <property type="entry name" value="Tetracyclin repressor-like, C-terminal domain"/>
    <property type="match status" value="1"/>
</dbReference>
<dbReference type="PANTHER" id="PTHR30328">
    <property type="entry name" value="TRANSCRIPTIONAL REPRESSOR"/>
    <property type="match status" value="1"/>
</dbReference>
<feature type="domain" description="HTH tetR-type" evidence="3">
    <location>
        <begin position="6"/>
        <end position="66"/>
    </location>
</feature>
<protein>
    <submittedName>
        <fullName evidence="4">AcrR family transcriptional regulator</fullName>
    </submittedName>
</protein>
<name>A0ABS4Z5F0_9ACTN</name>
<reference evidence="4 5" key="1">
    <citation type="submission" date="2021-03" db="EMBL/GenBank/DDBJ databases">
        <title>Sequencing the genomes of 1000 actinobacteria strains.</title>
        <authorList>
            <person name="Klenk H.-P."/>
        </authorList>
    </citation>
    <scope>NUCLEOTIDE SEQUENCE [LARGE SCALE GENOMIC DNA]</scope>
    <source>
        <strain evidence="4 5">DSM 12936</strain>
    </source>
</reference>
<evidence type="ECO:0000259" key="3">
    <source>
        <dbReference type="PROSITE" id="PS50977"/>
    </source>
</evidence>
<dbReference type="PRINTS" id="PR00455">
    <property type="entry name" value="HTHTETR"/>
</dbReference>
<dbReference type="EMBL" id="JAGIOB010000001">
    <property type="protein sequence ID" value="MBP2416257.1"/>
    <property type="molecule type" value="Genomic_DNA"/>
</dbReference>
<dbReference type="PROSITE" id="PS50977">
    <property type="entry name" value="HTH_TETR_2"/>
    <property type="match status" value="1"/>
</dbReference>
<accession>A0ABS4Z5F0</accession>
<dbReference type="Gene3D" id="1.10.357.10">
    <property type="entry name" value="Tetracycline Repressor, domain 2"/>
    <property type="match status" value="1"/>
</dbReference>
<evidence type="ECO:0000313" key="4">
    <source>
        <dbReference type="EMBL" id="MBP2416257.1"/>
    </source>
</evidence>
<organism evidence="4 5">
    <name type="scientific">Microlunatus capsulatus</name>
    <dbReference type="NCBI Taxonomy" id="99117"/>
    <lineage>
        <taxon>Bacteria</taxon>
        <taxon>Bacillati</taxon>
        <taxon>Actinomycetota</taxon>
        <taxon>Actinomycetes</taxon>
        <taxon>Propionibacteriales</taxon>
        <taxon>Propionibacteriaceae</taxon>
        <taxon>Microlunatus</taxon>
    </lineage>
</organism>
<proteinExistence type="predicted"/>
<dbReference type="InterPro" id="IPR041467">
    <property type="entry name" value="Sco4008_C"/>
</dbReference>
<dbReference type="Proteomes" id="UP000758168">
    <property type="component" value="Unassembled WGS sequence"/>
</dbReference>
<keyword evidence="5" id="KW-1185">Reference proteome</keyword>
<dbReference type="Pfam" id="PF00440">
    <property type="entry name" value="TetR_N"/>
    <property type="match status" value="1"/>
</dbReference>
<dbReference type="InterPro" id="IPR009057">
    <property type="entry name" value="Homeodomain-like_sf"/>
</dbReference>
<dbReference type="RefSeq" id="WP_210053857.1">
    <property type="nucleotide sequence ID" value="NZ_JAGIOB010000001.1"/>
</dbReference>
<dbReference type="Pfam" id="PF17926">
    <property type="entry name" value="TetR_C_21"/>
    <property type="match status" value="1"/>
</dbReference>
<sequence>MTATTADVRSRVLLAARAEFAERGLAGARVDRIAAEARASKERLYAHFGDKATLFQAVLDADAAEFHEAVALDPADVAGFVGAVFDESARHPEHLRMLTWARLEGIDYRLPAGVTPRRKVEALEQAQRDGVVDPAWRPEDLLELLFSIAHAWVQTPVRPEDQISSPAEQRAAAVEAARRVIAVPAP</sequence>
<feature type="DNA-binding region" description="H-T-H motif" evidence="2">
    <location>
        <begin position="29"/>
        <end position="48"/>
    </location>
</feature>
<dbReference type="InterPro" id="IPR036271">
    <property type="entry name" value="Tet_transcr_reg_TetR-rel_C_sf"/>
</dbReference>
<evidence type="ECO:0000256" key="1">
    <source>
        <dbReference type="ARBA" id="ARBA00023125"/>
    </source>
</evidence>
<comment type="caution">
    <text evidence="4">The sequence shown here is derived from an EMBL/GenBank/DDBJ whole genome shotgun (WGS) entry which is preliminary data.</text>
</comment>
<dbReference type="SUPFAM" id="SSF46689">
    <property type="entry name" value="Homeodomain-like"/>
    <property type="match status" value="1"/>
</dbReference>
<gene>
    <name evidence="4" type="ORF">JOF54_001179</name>
</gene>